<feature type="region of interest" description="Disordered" evidence="1">
    <location>
        <begin position="28"/>
        <end position="111"/>
    </location>
</feature>
<evidence type="ECO:0000256" key="1">
    <source>
        <dbReference type="SAM" id="MobiDB-lite"/>
    </source>
</evidence>
<feature type="compositionally biased region" description="Low complexity" evidence="1">
    <location>
        <begin position="32"/>
        <end position="46"/>
    </location>
</feature>
<dbReference type="EMBL" id="KZ613941">
    <property type="protein sequence ID" value="PMD43838.1"/>
    <property type="molecule type" value="Genomic_DNA"/>
</dbReference>
<name>A0A2J6RZ95_HYAVF</name>
<feature type="region of interest" description="Disordered" evidence="1">
    <location>
        <begin position="245"/>
        <end position="280"/>
    </location>
</feature>
<feature type="compositionally biased region" description="Acidic residues" evidence="1">
    <location>
        <begin position="102"/>
        <end position="111"/>
    </location>
</feature>
<protein>
    <submittedName>
        <fullName evidence="2">Uncharacterized protein</fullName>
    </submittedName>
</protein>
<accession>A0A2J6RZ95</accession>
<proteinExistence type="predicted"/>
<feature type="compositionally biased region" description="Acidic residues" evidence="1">
    <location>
        <begin position="80"/>
        <end position="92"/>
    </location>
</feature>
<feature type="compositionally biased region" description="Polar residues" evidence="1">
    <location>
        <begin position="47"/>
        <end position="63"/>
    </location>
</feature>
<keyword evidence="3" id="KW-1185">Reference proteome</keyword>
<organism evidence="2 3">
    <name type="scientific">Hyaloscypha variabilis (strain UAMH 11265 / GT02V1 / F)</name>
    <name type="common">Meliniomyces variabilis</name>
    <dbReference type="NCBI Taxonomy" id="1149755"/>
    <lineage>
        <taxon>Eukaryota</taxon>
        <taxon>Fungi</taxon>
        <taxon>Dikarya</taxon>
        <taxon>Ascomycota</taxon>
        <taxon>Pezizomycotina</taxon>
        <taxon>Leotiomycetes</taxon>
        <taxon>Helotiales</taxon>
        <taxon>Hyaloscyphaceae</taxon>
        <taxon>Hyaloscypha</taxon>
        <taxon>Hyaloscypha variabilis</taxon>
    </lineage>
</organism>
<gene>
    <name evidence="2" type="ORF">L207DRAFT_525222</name>
</gene>
<dbReference type="Proteomes" id="UP000235786">
    <property type="component" value="Unassembled WGS sequence"/>
</dbReference>
<evidence type="ECO:0000313" key="2">
    <source>
        <dbReference type="EMBL" id="PMD43838.1"/>
    </source>
</evidence>
<sequence>MSADSLESLRREVCWTDASGVSLITANDSHSHTSSLSSNLSEDFSSVQATDSDWDSLLSNGTSEVIEEKPESSTTSQTSTDDEMYESSENDEEPRRNSDSMAVEELEQESNLDEFPVSSLGHQHLFFNTGVSSSRAEQHQEEPSLIADPATQEDNPWHPQTSPPDLLLPILEEDPFSDEHAIPDYNSDLMGPEKVDITAVENTPAGLEICTYNQATDSIPSMISGVNPNETDCQLLAQGYHNVEQDSVSPDDISDPGSDSVAPGQWTPHSNTPGSSHALTPQREIVLDFGDRMDNIPRRETVGQRQITDAIQPKKKVAQFWIQPDWRNIRRRIAQRICCGRRTRKVEDEEEGVEYELRSTLRRLVQKQRI</sequence>
<dbReference type="AlphaFoldDB" id="A0A2J6RZ95"/>
<reference evidence="2 3" key="1">
    <citation type="submission" date="2016-04" db="EMBL/GenBank/DDBJ databases">
        <title>A degradative enzymes factory behind the ericoid mycorrhizal symbiosis.</title>
        <authorList>
            <consortium name="DOE Joint Genome Institute"/>
            <person name="Martino E."/>
            <person name="Morin E."/>
            <person name="Grelet G."/>
            <person name="Kuo A."/>
            <person name="Kohler A."/>
            <person name="Daghino S."/>
            <person name="Barry K."/>
            <person name="Choi C."/>
            <person name="Cichocki N."/>
            <person name="Clum A."/>
            <person name="Copeland A."/>
            <person name="Hainaut M."/>
            <person name="Haridas S."/>
            <person name="Labutti K."/>
            <person name="Lindquist E."/>
            <person name="Lipzen A."/>
            <person name="Khouja H.-R."/>
            <person name="Murat C."/>
            <person name="Ohm R."/>
            <person name="Olson A."/>
            <person name="Spatafora J."/>
            <person name="Veneault-Fourrey C."/>
            <person name="Henrissat B."/>
            <person name="Grigoriev I."/>
            <person name="Martin F."/>
            <person name="Perotto S."/>
        </authorList>
    </citation>
    <scope>NUCLEOTIDE SEQUENCE [LARGE SCALE GENOMIC DNA]</scope>
    <source>
        <strain evidence="2 3">F</strain>
    </source>
</reference>
<evidence type="ECO:0000313" key="3">
    <source>
        <dbReference type="Proteomes" id="UP000235786"/>
    </source>
</evidence>
<feature type="compositionally biased region" description="Polar residues" evidence="1">
    <location>
        <begin position="267"/>
        <end position="279"/>
    </location>
</feature>
<feature type="compositionally biased region" description="Low complexity" evidence="1">
    <location>
        <begin position="246"/>
        <end position="261"/>
    </location>
</feature>